<dbReference type="Pfam" id="PF10988">
    <property type="entry name" value="DUF2807"/>
    <property type="match status" value="1"/>
</dbReference>
<dbReference type="Gene3D" id="2.160.20.120">
    <property type="match status" value="1"/>
</dbReference>
<evidence type="ECO:0000313" key="3">
    <source>
        <dbReference type="Proteomes" id="UP000175968"/>
    </source>
</evidence>
<organism evidence="2 3">
    <name type="scientific">Flavobacterium gilvum</name>
    <dbReference type="NCBI Taxonomy" id="1492737"/>
    <lineage>
        <taxon>Bacteria</taxon>
        <taxon>Pseudomonadati</taxon>
        <taxon>Bacteroidota</taxon>
        <taxon>Flavobacteriia</taxon>
        <taxon>Flavobacteriales</taxon>
        <taxon>Flavobacteriaceae</taxon>
        <taxon>Flavobacterium</taxon>
    </lineage>
</organism>
<dbReference type="RefSeq" id="WP_035640836.1">
    <property type="nucleotide sequence ID" value="NZ_CP017479.1"/>
</dbReference>
<name>A0AAC9N6D9_9FLAO</name>
<dbReference type="InterPro" id="IPR021255">
    <property type="entry name" value="DUF2807"/>
</dbReference>
<gene>
    <name evidence="2" type="ORF">EM308_08505</name>
</gene>
<feature type="domain" description="Putative auto-transporter adhesin head GIN" evidence="1">
    <location>
        <begin position="40"/>
        <end position="259"/>
    </location>
</feature>
<keyword evidence="3" id="KW-1185">Reference proteome</keyword>
<reference evidence="2 3" key="1">
    <citation type="submission" date="2016-10" db="EMBL/GenBank/DDBJ databases">
        <title>Flavobacterium gilvum sp. nov., isolated from stream water.</title>
        <authorList>
            <person name="Shin S.-K."/>
            <person name="Cho Y.-J."/>
            <person name="Yi H."/>
        </authorList>
    </citation>
    <scope>NUCLEOTIDE SEQUENCE [LARGE SCALE GENOMIC DNA]</scope>
    <source>
        <strain evidence="2 3">EM1308</strain>
    </source>
</reference>
<dbReference type="KEGG" id="fgl:EM308_08505"/>
<evidence type="ECO:0000313" key="2">
    <source>
        <dbReference type="EMBL" id="AOW09539.1"/>
    </source>
</evidence>
<evidence type="ECO:0000259" key="1">
    <source>
        <dbReference type="Pfam" id="PF10988"/>
    </source>
</evidence>
<proteinExistence type="predicted"/>
<sequence>MKYSCLFVFFFLATTLTIGQNKERIKGSKNVVEKTKEVGEFSAVEIEDNLTVFLEKGDKNEIKIDADDNIHDNITFDLKEKSLRIYTSKEITNFKKLVLKIKYTSELHSVVAKNATVINALETVMLDSVSFKSLDFSKLYLNVSSKNFSLVADDKSKVELNLKAEKANIQLNKTAQVKALIASTDASLDLSEKATAIIEGDVVNGFIKQNNNSIFTGNNFTIKNADVTAKGAAICNVLADTSLIIDADNASKIFVLGKPKIEVRKFLGEAQLIKKAK</sequence>
<dbReference type="EMBL" id="CP017479">
    <property type="protein sequence ID" value="AOW09539.1"/>
    <property type="molecule type" value="Genomic_DNA"/>
</dbReference>
<dbReference type="AlphaFoldDB" id="A0AAC9N6D9"/>
<accession>A0AAC9N6D9</accession>
<dbReference type="Proteomes" id="UP000175968">
    <property type="component" value="Chromosome"/>
</dbReference>
<protein>
    <submittedName>
        <fullName evidence="2">DUF2807 domain-containing protein</fullName>
    </submittedName>
</protein>